<organism evidence="1 2">
    <name type="scientific">Durusdinium trenchii</name>
    <dbReference type="NCBI Taxonomy" id="1381693"/>
    <lineage>
        <taxon>Eukaryota</taxon>
        <taxon>Sar</taxon>
        <taxon>Alveolata</taxon>
        <taxon>Dinophyceae</taxon>
        <taxon>Suessiales</taxon>
        <taxon>Symbiodiniaceae</taxon>
        <taxon>Durusdinium</taxon>
    </lineage>
</organism>
<dbReference type="Proteomes" id="UP001642464">
    <property type="component" value="Unassembled WGS sequence"/>
</dbReference>
<accession>A0ABP0HNT7</accession>
<gene>
    <name evidence="1" type="ORF">SCF082_LOCUS2665</name>
</gene>
<dbReference type="EMBL" id="CAXAMM010001314">
    <property type="protein sequence ID" value="CAK8991448.1"/>
    <property type="molecule type" value="Genomic_DNA"/>
</dbReference>
<evidence type="ECO:0000313" key="2">
    <source>
        <dbReference type="Proteomes" id="UP001642464"/>
    </source>
</evidence>
<protein>
    <submittedName>
        <fullName evidence="1">Uncharacterized protein</fullName>
    </submittedName>
</protein>
<comment type="caution">
    <text evidence="1">The sequence shown here is derived from an EMBL/GenBank/DDBJ whole genome shotgun (WGS) entry which is preliminary data.</text>
</comment>
<proteinExistence type="predicted"/>
<evidence type="ECO:0000313" key="1">
    <source>
        <dbReference type="EMBL" id="CAK8991448.1"/>
    </source>
</evidence>
<reference evidence="1 2" key="1">
    <citation type="submission" date="2024-02" db="EMBL/GenBank/DDBJ databases">
        <authorList>
            <person name="Chen Y."/>
            <person name="Shah S."/>
            <person name="Dougan E. K."/>
            <person name="Thang M."/>
            <person name="Chan C."/>
        </authorList>
    </citation>
    <scope>NUCLEOTIDE SEQUENCE [LARGE SCALE GENOMIC DNA]</scope>
</reference>
<sequence>MPPRKKAKGSALAQAFAAGAYTPASATTVDDLPRLQLDAMDLVEGIYSLRHAKPTDVHTDPLFGMVPKDGLYPWPICHGGTFKDIAQRAFEDSDRLVSMSTELAFQAGLLEVQDDAEFLQHYCKLDAWPPEKSEAFETSVLAWSFADQSFWRGHAIAMSEVVNFARAIAASRFHEGETVTLRLPCAPLKPVNLAIGSLFFSDGSQKTLGAFIVWIALCLAAGRESNQGTFGNDANVQALLGSLLRIRTVLKGSSGSSDDLDSAVARIVKQNLDSKVQPVSSLAWCSILTSVCDGSTGSFDSAMAKYNAHPEVRAMDSSGGAGPISLDNRKKQARYSGNRWCVCELLRSTHDLPFSHGPFGEAFCAVGAMFIGSVGKLESMDAEYDSMQPQPLPHEAFITIDWQLSMTPEAQTLLFRRVRITFDRVTGMVPQNLKKRYRMGTEELLRVRNMVVIFSQILGHLRARLSTEEVARWIEDVETGMGRDEDLMHLLHRRPNVFSLSMLLSHQEKASEDLQELERKKVEQVECQRQEVLAAQWKYFCAALEKDQEGLTIVQRAPAQVRQKLHVKQVAHRGKAIAAAEAACAGYQERMTILSKPHDFSLI</sequence>
<name>A0ABP0HNT7_9DINO</name>
<keyword evidence="2" id="KW-1185">Reference proteome</keyword>